<dbReference type="Proteomes" id="UP000199448">
    <property type="component" value="Unassembled WGS sequence"/>
</dbReference>
<sequence length="154" mass="15638">MKKITFILLVLLTTGTAFGQTTVSTAAEIIEAITFTEASGLNFGKVDNTAGTVIIDFDGTPSGTKSQITGGSPSAAVLNVTGEASESYNIILSSTATLSGPGPDMNVTEIAHDANQTLDVDGKETVNIGGKLTVGTNQIAGSYSGSISITVSYN</sequence>
<protein>
    <recommendedName>
        <fullName evidence="4">DUF4402 domain-containing protein</fullName>
    </recommendedName>
</protein>
<evidence type="ECO:0008006" key="4">
    <source>
        <dbReference type="Google" id="ProtNLM"/>
    </source>
</evidence>
<evidence type="ECO:0000256" key="1">
    <source>
        <dbReference type="SAM" id="SignalP"/>
    </source>
</evidence>
<keyword evidence="3" id="KW-1185">Reference proteome</keyword>
<evidence type="ECO:0000313" key="2">
    <source>
        <dbReference type="EMBL" id="SEE80302.1"/>
    </source>
</evidence>
<feature type="chain" id="PRO_5011587524" description="DUF4402 domain-containing protein" evidence="1">
    <location>
        <begin position="20"/>
        <end position="154"/>
    </location>
</feature>
<reference evidence="2 3" key="1">
    <citation type="submission" date="2016-10" db="EMBL/GenBank/DDBJ databases">
        <authorList>
            <person name="de Groot N.N."/>
        </authorList>
    </citation>
    <scope>NUCLEOTIDE SEQUENCE [LARGE SCALE GENOMIC DNA]</scope>
    <source>
        <strain evidence="2 3">DSM 23553</strain>
    </source>
</reference>
<accession>A0A1H5LTC1</accession>
<dbReference type="InterPro" id="IPR025514">
    <property type="entry name" value="DUF4402"/>
</dbReference>
<proteinExistence type="predicted"/>
<dbReference type="EMBL" id="FNUG01000002">
    <property type="protein sequence ID" value="SEE80302.1"/>
    <property type="molecule type" value="Genomic_DNA"/>
</dbReference>
<organism evidence="2 3">
    <name type="scientific">Salinimicrobium catena</name>
    <dbReference type="NCBI Taxonomy" id="390640"/>
    <lineage>
        <taxon>Bacteria</taxon>
        <taxon>Pseudomonadati</taxon>
        <taxon>Bacteroidota</taxon>
        <taxon>Flavobacteriia</taxon>
        <taxon>Flavobacteriales</taxon>
        <taxon>Flavobacteriaceae</taxon>
        <taxon>Salinimicrobium</taxon>
    </lineage>
</organism>
<feature type="signal peptide" evidence="1">
    <location>
        <begin position="1"/>
        <end position="19"/>
    </location>
</feature>
<dbReference type="STRING" id="390640.SAMN04488034_102413"/>
<dbReference type="RefSeq" id="WP_093112732.1">
    <property type="nucleotide sequence ID" value="NZ_FNGG01000002.1"/>
</dbReference>
<evidence type="ECO:0000313" key="3">
    <source>
        <dbReference type="Proteomes" id="UP000199448"/>
    </source>
</evidence>
<dbReference type="AlphaFoldDB" id="A0A1H5LTC1"/>
<name>A0A1H5LTC1_9FLAO</name>
<dbReference type="OrthoDB" id="8759747at2"/>
<gene>
    <name evidence="2" type="ORF">SAMN04488034_102413</name>
</gene>
<dbReference type="Pfam" id="PF14352">
    <property type="entry name" value="DUF4402"/>
    <property type="match status" value="1"/>
</dbReference>
<keyword evidence="1" id="KW-0732">Signal</keyword>